<dbReference type="InterPro" id="IPR012340">
    <property type="entry name" value="NA-bd_OB-fold"/>
</dbReference>
<comment type="caution">
    <text evidence="3">The sequence shown here is derived from an EMBL/GenBank/DDBJ whole genome shotgun (WGS) entry which is preliminary data.</text>
</comment>
<evidence type="ECO:0008006" key="5">
    <source>
        <dbReference type="Google" id="ProtNLM"/>
    </source>
</evidence>
<dbReference type="InterPro" id="IPR011646">
    <property type="entry name" value="KAP_P-loop"/>
</dbReference>
<gene>
    <name evidence="3" type="ORF">GH811_06790</name>
</gene>
<evidence type="ECO:0000313" key="4">
    <source>
        <dbReference type="Proteomes" id="UP000622405"/>
    </source>
</evidence>
<dbReference type="NCBIfam" id="NF047389">
    <property type="entry name" value="ATPase_Sll1717"/>
    <property type="match status" value="1"/>
</dbReference>
<evidence type="ECO:0000259" key="2">
    <source>
        <dbReference type="Pfam" id="PF07693"/>
    </source>
</evidence>
<dbReference type="SUPFAM" id="SSF52540">
    <property type="entry name" value="P-loop containing nucleoside triphosphate hydrolases"/>
    <property type="match status" value="1"/>
</dbReference>
<evidence type="ECO:0000313" key="3">
    <source>
        <dbReference type="EMBL" id="MBC3899318.1"/>
    </source>
</evidence>
<reference evidence="3 4" key="1">
    <citation type="journal article" date="2020" name="mSystems">
        <title>Defining Genomic and Predicted Metabolic Features of the Acetobacterium Genus.</title>
        <authorList>
            <person name="Ross D.E."/>
            <person name="Marshall C.W."/>
            <person name="Gulliver D."/>
            <person name="May H.D."/>
            <person name="Norman R.S."/>
        </authorList>
    </citation>
    <scope>NUCLEOTIDE SEQUENCE [LARGE SCALE GENOMIC DNA]</scope>
    <source>
        <strain evidence="3 4">DSM 4132</strain>
    </source>
</reference>
<dbReference type="RefSeq" id="WP_186893823.1">
    <property type="nucleotide sequence ID" value="NZ_WJBE01000005.1"/>
</dbReference>
<dbReference type="InterPro" id="IPR002059">
    <property type="entry name" value="CSP_DNA-bd"/>
</dbReference>
<dbReference type="Pfam" id="PF00313">
    <property type="entry name" value="CSD"/>
    <property type="match status" value="1"/>
</dbReference>
<proteinExistence type="predicted"/>
<keyword evidence="4" id="KW-1185">Reference proteome</keyword>
<dbReference type="InterPro" id="IPR027417">
    <property type="entry name" value="P-loop_NTPase"/>
</dbReference>
<protein>
    <recommendedName>
        <fullName evidence="5">CSD domain-containing protein</fullName>
    </recommendedName>
</protein>
<sequence>METGTGTVTYKSQDKGYGFIETNKNERCFFHTNEIGCQNFQQLTLKKYVTFEYINSTQGIKVMSILDISNSPKVVNRHNKAINFSEEQIRELFGVLAAEDENIDRFNSYFIKTDTYEKIHNFLPIRILVAHKGIGKSAIFRMSYIENQNNNVLSLWVKPNDIANLGKTEGPIDSLELIRQWQSGLESIIIEKIISNFNLDNENELFKQVTNKGIRLADRISSIVKKIPELINVDTVKKQVAEQYKKNKKIIIFIDDLDRAWDGSTQNISRISALLNAVRDMCSESQELCFRISLRSDVYFLVRTADESTDKIDGNIIWLKWTEHELLALLVKRIQSFFLVEISEKKLLTMNQSEMSSYLDDIMESNFKGAGKWNERPIRYILLSLIRKRPRDLVNLCTLAARNANANSRNLIVTDDWEDIFEQYSLSRLQDTINEHRYELPEIERLLLGMKPSHNAKKEEKPYVYSKKKLFSKVNGIMQNEKFFFSNEKVASTEDLISFMYKINFIVARKDLANGFIDRKYFEDNKYITSSYVDFGYDWEIHPAFRWALYPEAKNVLLGTDFPEFN</sequence>
<feature type="domain" description="KAP NTPase" evidence="2">
    <location>
        <begin position="206"/>
        <end position="268"/>
    </location>
</feature>
<evidence type="ECO:0000259" key="1">
    <source>
        <dbReference type="Pfam" id="PF00313"/>
    </source>
</evidence>
<accession>A0ABR6YVV3</accession>
<dbReference type="SUPFAM" id="SSF50249">
    <property type="entry name" value="Nucleic acid-binding proteins"/>
    <property type="match status" value="1"/>
</dbReference>
<feature type="domain" description="CSD" evidence="1">
    <location>
        <begin position="5"/>
        <end position="60"/>
    </location>
</feature>
<name>A0ABR6YVV3_9FIRM</name>
<dbReference type="Pfam" id="PF07693">
    <property type="entry name" value="KAP_NTPase"/>
    <property type="match status" value="1"/>
</dbReference>
<dbReference type="InterPro" id="IPR059206">
    <property type="entry name" value="Sll1717-like"/>
</dbReference>
<organism evidence="3 4">
    <name type="scientific">Acetobacterium malicum</name>
    <dbReference type="NCBI Taxonomy" id="52692"/>
    <lineage>
        <taxon>Bacteria</taxon>
        <taxon>Bacillati</taxon>
        <taxon>Bacillota</taxon>
        <taxon>Clostridia</taxon>
        <taxon>Eubacteriales</taxon>
        <taxon>Eubacteriaceae</taxon>
        <taxon>Acetobacterium</taxon>
    </lineage>
</organism>
<dbReference type="Gene3D" id="2.40.50.140">
    <property type="entry name" value="Nucleic acid-binding proteins"/>
    <property type="match status" value="1"/>
</dbReference>
<dbReference type="EMBL" id="WJBE01000005">
    <property type="protein sequence ID" value="MBC3899318.1"/>
    <property type="molecule type" value="Genomic_DNA"/>
</dbReference>
<dbReference type="Proteomes" id="UP000622405">
    <property type="component" value="Unassembled WGS sequence"/>
</dbReference>